<protein>
    <recommendedName>
        <fullName evidence="3">GNAT family N-acetyltransferase</fullName>
    </recommendedName>
</protein>
<evidence type="ECO:0000313" key="2">
    <source>
        <dbReference type="Proteomes" id="UP001528411"/>
    </source>
</evidence>
<dbReference type="Proteomes" id="UP001528411">
    <property type="component" value="Unassembled WGS sequence"/>
</dbReference>
<sequence length="133" mass="15037">MHVLIHSPNGYPVTLRSLVKNDSGILGEFFESLSPQTRSKFGPHPLDREYAKYVICKNIDVDNVSRFIIVTETQVVGYFIVDFNEYPNERSRYSSYGIELDFALDPVFAPCIHDNYQGQGLSKSGVGRIVALF</sequence>
<keyword evidence="2" id="KW-1185">Reference proteome</keyword>
<gene>
    <name evidence="1" type="ORF">PN838_03725</name>
</gene>
<dbReference type="RefSeq" id="WP_272179806.1">
    <property type="nucleotide sequence ID" value="NZ_JAQOMS010000002.1"/>
</dbReference>
<evidence type="ECO:0008006" key="3">
    <source>
        <dbReference type="Google" id="ProtNLM"/>
    </source>
</evidence>
<dbReference type="SUPFAM" id="SSF55729">
    <property type="entry name" value="Acyl-CoA N-acyltransferases (Nat)"/>
    <property type="match status" value="1"/>
</dbReference>
<dbReference type="Gene3D" id="3.40.630.30">
    <property type="match status" value="1"/>
</dbReference>
<evidence type="ECO:0000313" key="1">
    <source>
        <dbReference type="EMBL" id="MDC2888087.1"/>
    </source>
</evidence>
<dbReference type="InterPro" id="IPR016181">
    <property type="entry name" value="Acyl_CoA_acyltransferase"/>
</dbReference>
<proteinExistence type="predicted"/>
<comment type="caution">
    <text evidence="1">The sequence shown here is derived from an EMBL/GenBank/DDBJ whole genome shotgun (WGS) entry which is preliminary data.</text>
</comment>
<dbReference type="EMBL" id="JAQOMS010000002">
    <property type="protein sequence ID" value="MDC2888087.1"/>
    <property type="molecule type" value="Genomic_DNA"/>
</dbReference>
<accession>A0ABT5F978</accession>
<organism evidence="1 2">
    <name type="scientific">Psychrosphaera algicola</name>
    <dbReference type="NCBI Taxonomy" id="3023714"/>
    <lineage>
        <taxon>Bacteria</taxon>
        <taxon>Pseudomonadati</taxon>
        <taxon>Pseudomonadota</taxon>
        <taxon>Gammaproteobacteria</taxon>
        <taxon>Alteromonadales</taxon>
        <taxon>Pseudoalteromonadaceae</taxon>
        <taxon>Psychrosphaera</taxon>
    </lineage>
</organism>
<reference evidence="1 2" key="1">
    <citation type="submission" date="2023-01" db="EMBL/GenBank/DDBJ databases">
        <title>Psychrosphaera sp. nov., isolated from marine algae.</title>
        <authorList>
            <person name="Bayburt H."/>
            <person name="Choi B.J."/>
            <person name="Kim J.M."/>
            <person name="Choi D.G."/>
            <person name="Jeon C.O."/>
        </authorList>
    </citation>
    <scope>NUCLEOTIDE SEQUENCE [LARGE SCALE GENOMIC DNA]</scope>
    <source>
        <strain evidence="1 2">G1-22</strain>
    </source>
</reference>
<name>A0ABT5F978_9GAMM</name>